<name>A0A0R3R3C2_9BILA</name>
<dbReference type="Proteomes" id="UP000280834">
    <property type="component" value="Unassembled WGS sequence"/>
</dbReference>
<sequence>MLSRLDHYEKRKDTFIIATIIIYQWCSGDGDRIVRTVKSCYSLEPIFGPLVF</sequence>
<reference evidence="1 2" key="2">
    <citation type="submission" date="2018-11" db="EMBL/GenBank/DDBJ databases">
        <authorList>
            <consortium name="Pathogen Informatics"/>
        </authorList>
    </citation>
    <scope>NUCLEOTIDE SEQUENCE [LARGE SCALE GENOMIC DNA]</scope>
</reference>
<organism evidence="3">
    <name type="scientific">Brugia timori</name>
    <dbReference type="NCBI Taxonomy" id="42155"/>
    <lineage>
        <taxon>Eukaryota</taxon>
        <taxon>Metazoa</taxon>
        <taxon>Ecdysozoa</taxon>
        <taxon>Nematoda</taxon>
        <taxon>Chromadorea</taxon>
        <taxon>Rhabditida</taxon>
        <taxon>Spirurina</taxon>
        <taxon>Spiruromorpha</taxon>
        <taxon>Filarioidea</taxon>
        <taxon>Onchocercidae</taxon>
        <taxon>Brugia</taxon>
    </lineage>
</organism>
<protein>
    <submittedName>
        <fullName evidence="1 3">Uncharacterized protein</fullName>
    </submittedName>
</protein>
<evidence type="ECO:0000313" key="1">
    <source>
        <dbReference type="EMBL" id="VDO42874.1"/>
    </source>
</evidence>
<accession>A0A0R3R3C2</accession>
<gene>
    <name evidence="1" type="ORF">BTMF_LOCUS12508</name>
</gene>
<evidence type="ECO:0000313" key="3">
    <source>
        <dbReference type="WBParaSite" id="BTMF_0001451201-mRNA-1"/>
    </source>
</evidence>
<dbReference type="AlphaFoldDB" id="A0A0R3R3C2"/>
<keyword evidence="2" id="KW-1185">Reference proteome</keyword>
<reference evidence="3" key="1">
    <citation type="submission" date="2017-02" db="UniProtKB">
        <authorList>
            <consortium name="WormBaseParasite"/>
        </authorList>
    </citation>
    <scope>IDENTIFICATION</scope>
</reference>
<proteinExistence type="predicted"/>
<evidence type="ECO:0000313" key="2">
    <source>
        <dbReference type="Proteomes" id="UP000280834"/>
    </source>
</evidence>
<dbReference type="EMBL" id="UZAG01019227">
    <property type="protein sequence ID" value="VDO42874.1"/>
    <property type="molecule type" value="Genomic_DNA"/>
</dbReference>
<dbReference type="WBParaSite" id="BTMF_0001451201-mRNA-1">
    <property type="protein sequence ID" value="BTMF_0001451201-mRNA-1"/>
    <property type="gene ID" value="BTMF_0001451201"/>
</dbReference>